<gene>
    <name evidence="1" type="ORF">S06H3_36588</name>
</gene>
<dbReference type="AlphaFoldDB" id="X1NIS9"/>
<name>X1NIS9_9ZZZZ</name>
<organism evidence="1">
    <name type="scientific">marine sediment metagenome</name>
    <dbReference type="NCBI Taxonomy" id="412755"/>
    <lineage>
        <taxon>unclassified sequences</taxon>
        <taxon>metagenomes</taxon>
        <taxon>ecological metagenomes</taxon>
    </lineage>
</organism>
<accession>X1NIS9</accession>
<protein>
    <submittedName>
        <fullName evidence="1">Uncharacterized protein</fullName>
    </submittedName>
</protein>
<evidence type="ECO:0000313" key="1">
    <source>
        <dbReference type="EMBL" id="GAI18589.1"/>
    </source>
</evidence>
<dbReference type="EMBL" id="BARV01022180">
    <property type="protein sequence ID" value="GAI18589.1"/>
    <property type="molecule type" value="Genomic_DNA"/>
</dbReference>
<proteinExistence type="predicted"/>
<reference evidence="1" key="1">
    <citation type="journal article" date="2014" name="Front. Microbiol.">
        <title>High frequency of phylogenetically diverse reductive dehalogenase-homologous genes in deep subseafloor sedimentary metagenomes.</title>
        <authorList>
            <person name="Kawai M."/>
            <person name="Futagami T."/>
            <person name="Toyoda A."/>
            <person name="Takaki Y."/>
            <person name="Nishi S."/>
            <person name="Hori S."/>
            <person name="Arai W."/>
            <person name="Tsubouchi T."/>
            <person name="Morono Y."/>
            <person name="Uchiyama I."/>
            <person name="Ito T."/>
            <person name="Fujiyama A."/>
            <person name="Inagaki F."/>
            <person name="Takami H."/>
        </authorList>
    </citation>
    <scope>NUCLEOTIDE SEQUENCE</scope>
    <source>
        <strain evidence="1">Expedition CK06-06</strain>
    </source>
</reference>
<feature type="non-terminal residue" evidence="1">
    <location>
        <position position="84"/>
    </location>
</feature>
<sequence>MGHNIRDYGSYEGVPVFRDSNVVDNEQVYIGNGQGCSTFCFKSVPEAKKFIDRYRDKIEVTDIASVTGLIPLEICQTCRGHYSY</sequence>
<comment type="caution">
    <text evidence="1">The sequence shown here is derived from an EMBL/GenBank/DDBJ whole genome shotgun (WGS) entry which is preliminary data.</text>
</comment>